<dbReference type="InterPro" id="IPR023210">
    <property type="entry name" value="NADP_OxRdtase_dom"/>
</dbReference>
<protein>
    <submittedName>
        <fullName evidence="9">Aldo/keto reductase</fullName>
    </submittedName>
</protein>
<proteinExistence type="inferred from homology"/>
<comment type="similarity">
    <text evidence="1">Belongs to the aldo/keto reductase family.</text>
</comment>
<feature type="region of interest" description="Disordered" evidence="7">
    <location>
        <begin position="262"/>
        <end position="283"/>
    </location>
</feature>
<feature type="binding site" evidence="5">
    <location>
        <position position="113"/>
    </location>
    <ligand>
        <name>substrate</name>
    </ligand>
</feature>
<dbReference type="PROSITE" id="PS00063">
    <property type="entry name" value="ALDOKETO_REDUCTASE_3"/>
    <property type="match status" value="1"/>
</dbReference>
<name>A0AAU7DT38_9MICO</name>
<dbReference type="InterPro" id="IPR020471">
    <property type="entry name" value="AKR"/>
</dbReference>
<dbReference type="CDD" id="cd19132">
    <property type="entry name" value="AKR_AKR5D1_E1"/>
    <property type="match status" value="1"/>
</dbReference>
<reference evidence="9" key="1">
    <citation type="submission" date="2024-02" db="EMBL/GenBank/DDBJ databases">
        <title>Tomenella chthoni gen. nov. sp. nov., a member of the family Jonesiaceae isolated from bat guano.</title>
        <authorList>
            <person name="Miller S.L."/>
            <person name="King J."/>
            <person name="Sankaranarayanan K."/>
            <person name="Lawson P.A."/>
        </authorList>
    </citation>
    <scope>NUCLEOTIDE SEQUENCE</scope>
    <source>
        <strain evidence="9">BS-20</strain>
    </source>
</reference>
<sequence length="283" mass="31558">MSLIPTFSAHNGYTLDQVGFGTYLLNGQAGVDTMVSAAKAGYRLFDSAVNYENEGALGRAVARVVAEGVATRDQLEIVSKLPGRHHTFKQALYTIEESLYRTLLDAYDLYLIHWPNPLEDKYVEAWTALIEAQKRGYVKQIGVCNFLPVHLDRLKDETGVVPVVNQVELHPYFPQLEQLAYDREHGIITQAWSPLGRANKVLQEPVIVEIAQRHGKSVAQVILRWATQLGAMPIPKSTLPARQAENIALFDFELEPQEISAISGLGRPDGRSKAQDPSIHQEF</sequence>
<dbReference type="SUPFAM" id="SSF51430">
    <property type="entry name" value="NAD(P)-linked oxidoreductase"/>
    <property type="match status" value="1"/>
</dbReference>
<organism evidence="9">
    <name type="scientific">Jonesiaceae bacterium BS-20</name>
    <dbReference type="NCBI Taxonomy" id="3120821"/>
    <lineage>
        <taxon>Bacteria</taxon>
        <taxon>Bacillati</taxon>
        <taxon>Actinomycetota</taxon>
        <taxon>Actinomycetes</taxon>
        <taxon>Micrococcales</taxon>
        <taxon>Jonesiaceae</taxon>
    </lineage>
</organism>
<accession>A0AAU7DT38</accession>
<dbReference type="FunFam" id="3.20.20.100:FF:000002">
    <property type="entry name" value="2,5-diketo-D-gluconic acid reductase A"/>
    <property type="match status" value="1"/>
</dbReference>
<evidence type="ECO:0000259" key="8">
    <source>
        <dbReference type="Pfam" id="PF00248"/>
    </source>
</evidence>
<dbReference type="PRINTS" id="PR00069">
    <property type="entry name" value="ALDKETRDTASE"/>
</dbReference>
<dbReference type="Pfam" id="PF00248">
    <property type="entry name" value="Aldo_ket_red"/>
    <property type="match status" value="1"/>
</dbReference>
<evidence type="ECO:0000256" key="7">
    <source>
        <dbReference type="SAM" id="MobiDB-lite"/>
    </source>
</evidence>
<dbReference type="Gene3D" id="3.20.20.100">
    <property type="entry name" value="NADP-dependent oxidoreductase domain"/>
    <property type="match status" value="1"/>
</dbReference>
<feature type="site" description="Lowers pKa of active site Tyr" evidence="6">
    <location>
        <position position="80"/>
    </location>
</feature>
<dbReference type="PROSITE" id="PS00798">
    <property type="entry name" value="ALDOKETO_REDUCTASE_1"/>
    <property type="match status" value="1"/>
</dbReference>
<evidence type="ECO:0000256" key="1">
    <source>
        <dbReference type="ARBA" id="ARBA00007905"/>
    </source>
</evidence>
<evidence type="ECO:0000313" key="9">
    <source>
        <dbReference type="EMBL" id="XBH20849.1"/>
    </source>
</evidence>
<evidence type="ECO:0000256" key="2">
    <source>
        <dbReference type="ARBA" id="ARBA00022857"/>
    </source>
</evidence>
<gene>
    <name evidence="9" type="ORF">V5R04_11540</name>
</gene>
<evidence type="ECO:0000256" key="4">
    <source>
        <dbReference type="PIRSR" id="PIRSR000097-1"/>
    </source>
</evidence>
<keyword evidence="2" id="KW-0521">NADP</keyword>
<dbReference type="InterPro" id="IPR018170">
    <property type="entry name" value="Aldo/ket_reductase_CS"/>
</dbReference>
<keyword evidence="3" id="KW-0560">Oxidoreductase</keyword>
<evidence type="ECO:0000256" key="6">
    <source>
        <dbReference type="PIRSR" id="PIRSR000097-3"/>
    </source>
</evidence>
<dbReference type="AlphaFoldDB" id="A0AAU7DT38"/>
<dbReference type="InterPro" id="IPR036812">
    <property type="entry name" value="NAD(P)_OxRdtase_dom_sf"/>
</dbReference>
<feature type="active site" description="Proton donor" evidence="4">
    <location>
        <position position="51"/>
    </location>
</feature>
<evidence type="ECO:0000256" key="3">
    <source>
        <dbReference type="ARBA" id="ARBA00023002"/>
    </source>
</evidence>
<dbReference type="PANTHER" id="PTHR43827:SF3">
    <property type="entry name" value="NADP-DEPENDENT OXIDOREDUCTASE DOMAIN-CONTAINING PROTEIN"/>
    <property type="match status" value="1"/>
</dbReference>
<dbReference type="PROSITE" id="PS00062">
    <property type="entry name" value="ALDOKETO_REDUCTASE_2"/>
    <property type="match status" value="1"/>
</dbReference>
<dbReference type="GO" id="GO:0016616">
    <property type="term" value="F:oxidoreductase activity, acting on the CH-OH group of donors, NAD or NADP as acceptor"/>
    <property type="evidence" value="ECO:0007669"/>
    <property type="project" value="UniProtKB-ARBA"/>
</dbReference>
<feature type="compositionally biased region" description="Basic and acidic residues" evidence="7">
    <location>
        <begin position="268"/>
        <end position="283"/>
    </location>
</feature>
<dbReference type="EMBL" id="CP146203">
    <property type="protein sequence ID" value="XBH20849.1"/>
    <property type="molecule type" value="Genomic_DNA"/>
</dbReference>
<evidence type="ECO:0000256" key="5">
    <source>
        <dbReference type="PIRSR" id="PIRSR000097-2"/>
    </source>
</evidence>
<dbReference type="PIRSF" id="PIRSF000097">
    <property type="entry name" value="AKR"/>
    <property type="match status" value="1"/>
</dbReference>
<dbReference type="PANTHER" id="PTHR43827">
    <property type="entry name" value="2,5-DIKETO-D-GLUCONIC ACID REDUCTASE"/>
    <property type="match status" value="1"/>
</dbReference>
<feature type="domain" description="NADP-dependent oxidoreductase" evidence="8">
    <location>
        <begin position="19"/>
        <end position="264"/>
    </location>
</feature>